<dbReference type="RefSeq" id="WP_108436088.1">
    <property type="nucleotide sequence ID" value="NZ_CP028918.1"/>
</dbReference>
<keyword evidence="8" id="KW-0808">Transferase</keyword>
<dbReference type="InterPro" id="IPR002123">
    <property type="entry name" value="Plipid/glycerol_acylTrfase"/>
</dbReference>
<dbReference type="GO" id="GO:0012505">
    <property type="term" value="C:endomembrane system"/>
    <property type="evidence" value="ECO:0007669"/>
    <property type="project" value="UniProtKB-SubCell"/>
</dbReference>
<dbReference type="Pfam" id="PF01553">
    <property type="entry name" value="Acyltransferase"/>
    <property type="match status" value="1"/>
</dbReference>
<comment type="pathway">
    <text evidence="2">Phospholipid metabolism; CDP-diacylglycerol biosynthesis; CDP-diacylglycerol from sn-glycerol 3-phosphate: step 1/3.</text>
</comment>
<feature type="transmembrane region" description="Helical" evidence="6">
    <location>
        <begin position="7"/>
        <end position="29"/>
    </location>
</feature>
<accession>A0A2S0UNA0</accession>
<dbReference type="OrthoDB" id="335193at2"/>
<organism evidence="8 9">
    <name type="scientific">Paragemmobacter aquarius</name>
    <dbReference type="NCBI Taxonomy" id="2169400"/>
    <lineage>
        <taxon>Bacteria</taxon>
        <taxon>Pseudomonadati</taxon>
        <taxon>Pseudomonadota</taxon>
        <taxon>Alphaproteobacteria</taxon>
        <taxon>Rhodobacterales</taxon>
        <taxon>Paracoccaceae</taxon>
        <taxon>Paragemmobacter</taxon>
    </lineage>
</organism>
<feature type="domain" description="Phospholipid/glycerol acyltransferase" evidence="7">
    <location>
        <begin position="150"/>
        <end position="278"/>
    </location>
</feature>
<keyword evidence="8" id="KW-0012">Acyltransferase</keyword>
<comment type="subcellular location">
    <subcellularLocation>
        <location evidence="1">Endomembrane system</location>
        <topology evidence="1">Peripheral membrane protein</topology>
    </subcellularLocation>
</comment>
<keyword evidence="6" id="KW-0812">Transmembrane</keyword>
<sequence>MSATVELPYWLVILIVILSSIAALDRILAPSVRWFFRRRMERAVARLNRRLARPIAPFKLAQRHDMILRLAYDAQVMQAVADHAAEAGVPPNVAAQEARAYAAEIVPAFSATMYFGFAVQLARWLTRRFYDVRIGSLDQALERIDENATVVFVMNHRSNMDYVLVTWLIADRSAISYAVGEWARVWPLSRLIRGMGAYFIRRGSRNALYRRVLARYVQMAASEGVAQAIFPEGGLSLDGRVGAARLGLLSYFVAGFEQAGRDRAGRDILFVPVGLGYDRVLEDRVLTEAGVTGLRRFRPSVGGVVAFSARMLWRMLRGNFPGFGATAAGFGAPVSLRAFLAEAPDAPVEALGAALMERVAQAVPILPVPLVAAALSGDRAAVEARAAALADALHDKGAVLRLHPDGMAATVATALRHLQRRGVIGADLRVRAGKEPLVAFYAASVRQRLEMGNSAPQQT</sequence>
<evidence type="ECO:0000313" key="9">
    <source>
        <dbReference type="Proteomes" id="UP000244496"/>
    </source>
</evidence>
<dbReference type="SUPFAM" id="SSF69593">
    <property type="entry name" value="Glycerol-3-phosphate (1)-acyltransferase"/>
    <property type="match status" value="1"/>
</dbReference>
<keyword evidence="6" id="KW-1133">Transmembrane helix</keyword>
<dbReference type="InterPro" id="IPR022284">
    <property type="entry name" value="GPAT/DHAPAT"/>
</dbReference>
<keyword evidence="9" id="KW-1185">Reference proteome</keyword>
<dbReference type="PANTHER" id="PTHR12563">
    <property type="entry name" value="GLYCEROL-3-PHOSPHATE ACYLTRANSFERASE"/>
    <property type="match status" value="1"/>
</dbReference>
<keyword evidence="6" id="KW-0472">Membrane</keyword>
<dbReference type="PANTHER" id="PTHR12563:SF17">
    <property type="entry name" value="DIHYDROXYACETONE PHOSPHATE ACYLTRANSFERASE"/>
    <property type="match status" value="1"/>
</dbReference>
<dbReference type="Proteomes" id="UP000244496">
    <property type="component" value="Chromosome"/>
</dbReference>
<dbReference type="AlphaFoldDB" id="A0A2S0UNA0"/>
<evidence type="ECO:0000256" key="2">
    <source>
        <dbReference type="ARBA" id="ARBA00004765"/>
    </source>
</evidence>
<evidence type="ECO:0000256" key="3">
    <source>
        <dbReference type="ARBA" id="ARBA00013113"/>
    </source>
</evidence>
<evidence type="ECO:0000259" key="7">
    <source>
        <dbReference type="SMART" id="SM00563"/>
    </source>
</evidence>
<proteinExistence type="predicted"/>
<name>A0A2S0UNA0_9RHOB</name>
<reference evidence="8 9" key="1">
    <citation type="submission" date="2018-04" db="EMBL/GenBank/DDBJ databases">
        <title>Genome sequencing of Gemmobacter.</title>
        <authorList>
            <person name="Yi H."/>
            <person name="Baek M.-G."/>
        </authorList>
    </citation>
    <scope>NUCLEOTIDE SEQUENCE [LARGE SCALE GENOMIC DNA]</scope>
    <source>
        <strain evidence="8 9">HYN0069</strain>
    </source>
</reference>
<dbReference type="EC" id="2.3.1.15" evidence="3"/>
<dbReference type="EMBL" id="CP028918">
    <property type="protein sequence ID" value="AWB49271.1"/>
    <property type="molecule type" value="Genomic_DNA"/>
</dbReference>
<evidence type="ECO:0000313" key="8">
    <source>
        <dbReference type="EMBL" id="AWB49271.1"/>
    </source>
</evidence>
<dbReference type="GO" id="GO:0004366">
    <property type="term" value="F:glycerol-3-phosphate O-acyltransferase activity"/>
    <property type="evidence" value="ECO:0007669"/>
    <property type="project" value="UniProtKB-EC"/>
</dbReference>
<dbReference type="KEGG" id="geh:HYN69_12815"/>
<comment type="catalytic activity">
    <reaction evidence="5">
        <text>sn-glycerol 3-phosphate + an acyl-CoA = a 1-acyl-sn-glycero-3-phosphate + CoA</text>
        <dbReference type="Rhea" id="RHEA:15325"/>
        <dbReference type="ChEBI" id="CHEBI:57287"/>
        <dbReference type="ChEBI" id="CHEBI:57597"/>
        <dbReference type="ChEBI" id="CHEBI:57970"/>
        <dbReference type="ChEBI" id="CHEBI:58342"/>
        <dbReference type="EC" id="2.3.1.15"/>
    </reaction>
</comment>
<dbReference type="UniPathway" id="UPA00557">
    <property type="reaction ID" value="UER00612"/>
</dbReference>
<dbReference type="SMART" id="SM00563">
    <property type="entry name" value="PlsC"/>
    <property type="match status" value="1"/>
</dbReference>
<dbReference type="GO" id="GO:0016024">
    <property type="term" value="P:CDP-diacylglycerol biosynthetic process"/>
    <property type="evidence" value="ECO:0007669"/>
    <property type="project" value="UniProtKB-UniPathway"/>
</dbReference>
<evidence type="ECO:0000256" key="1">
    <source>
        <dbReference type="ARBA" id="ARBA00004184"/>
    </source>
</evidence>
<evidence type="ECO:0000256" key="5">
    <source>
        <dbReference type="ARBA" id="ARBA00048427"/>
    </source>
</evidence>
<evidence type="ECO:0000256" key="4">
    <source>
        <dbReference type="ARBA" id="ARBA00013432"/>
    </source>
</evidence>
<evidence type="ECO:0000256" key="6">
    <source>
        <dbReference type="SAM" id="Phobius"/>
    </source>
</evidence>
<gene>
    <name evidence="8" type="ORF">HYN69_12815</name>
</gene>
<protein>
    <recommendedName>
        <fullName evidence="4">Glycerol-3-phosphate acyltransferase</fullName>
        <ecNumber evidence="3">2.3.1.15</ecNumber>
    </recommendedName>
</protein>